<feature type="compositionally biased region" description="Pro residues" evidence="1">
    <location>
        <begin position="54"/>
        <end position="63"/>
    </location>
</feature>
<evidence type="ECO:0000313" key="2">
    <source>
        <dbReference type="EMBL" id="KAG6378719.1"/>
    </source>
</evidence>
<dbReference type="EMBL" id="JAGFBS010000006">
    <property type="protein sequence ID" value="KAG6378719.1"/>
    <property type="molecule type" value="Genomic_DNA"/>
</dbReference>
<dbReference type="Proteomes" id="UP000683000">
    <property type="component" value="Unassembled WGS sequence"/>
</dbReference>
<dbReference type="AlphaFoldDB" id="A0A8I2YVB2"/>
<sequence length="575" mass="64533">MPTSELSDALNPYYAQPRPRPAHASGQQRQPPAPQLAAPQHPHRSELELAISVPRPPATPPTPSIYSPARSTNPHGGGIHAVQELLRFLASTREAQEIEHKRRVAWEQEQEAKYKFRQAEMERRMLEMQQEITALKARVAFSSPASSLSVGTSVNVSSNSVVSQQSQLEYSSLISPPQQPTPSTSPSLSHPSTPMAFPSSATGQPEAGPSTGPAHDSAEASLLPAARFVHVNPPSALRNVNGAGPDSEEEPNVDDDFPPSQYRVRRKNHHDTRCLTIQHAMRNHILRVMMLETDRDLPDSHAEGTPLGPDEPVRFVWEKTPKQSVHNGRMKEQVLKDLKANRKLYRHVSDKDFGKKTLDSVFDQAFVTLRQKFKAQRDDSAARVHKQREELKAQRARRLSRRKVVYFRQGGHIVFTLTDCFFKKLGNRSDARNKMGVFEHVTLDGALQIECMSSEESEVEEDAATGTRTTIFRIRGFPWRSLRLQRFFDVLDEEDKVENAQRPRRGVGRRERFSGPAKEGVMVPPRGVASWMISKGWLRVMAASHGEVVGMLQEVVVDPAGFDWTQFEVLGEESE</sequence>
<name>A0A8I2YVB2_9AGAM</name>
<dbReference type="OrthoDB" id="3358418at2759"/>
<keyword evidence="3" id="KW-1185">Reference proteome</keyword>
<accession>A0A8I2YVB2</accession>
<evidence type="ECO:0000313" key="3">
    <source>
        <dbReference type="Proteomes" id="UP000683000"/>
    </source>
</evidence>
<gene>
    <name evidence="2" type="ORF">JVT61DRAFT_12992</name>
</gene>
<organism evidence="2 3">
    <name type="scientific">Boletus reticuloceps</name>
    <dbReference type="NCBI Taxonomy" id="495285"/>
    <lineage>
        <taxon>Eukaryota</taxon>
        <taxon>Fungi</taxon>
        <taxon>Dikarya</taxon>
        <taxon>Basidiomycota</taxon>
        <taxon>Agaricomycotina</taxon>
        <taxon>Agaricomycetes</taxon>
        <taxon>Agaricomycetidae</taxon>
        <taxon>Boletales</taxon>
        <taxon>Boletineae</taxon>
        <taxon>Boletaceae</taxon>
        <taxon>Boletoideae</taxon>
        <taxon>Boletus</taxon>
    </lineage>
</organism>
<reference evidence="2" key="1">
    <citation type="submission" date="2021-03" db="EMBL/GenBank/DDBJ databases">
        <title>Evolutionary innovations through gain and loss of genes in the ectomycorrhizal Boletales.</title>
        <authorList>
            <person name="Wu G."/>
            <person name="Miyauchi S."/>
            <person name="Morin E."/>
            <person name="Yang Z.-L."/>
            <person name="Xu J."/>
            <person name="Martin F.M."/>
        </authorList>
    </citation>
    <scope>NUCLEOTIDE SEQUENCE</scope>
    <source>
        <strain evidence="2">BR01</strain>
    </source>
</reference>
<comment type="caution">
    <text evidence="2">The sequence shown here is derived from an EMBL/GenBank/DDBJ whole genome shotgun (WGS) entry which is preliminary data.</text>
</comment>
<feature type="compositionally biased region" description="Low complexity" evidence="1">
    <location>
        <begin position="27"/>
        <end position="40"/>
    </location>
</feature>
<feature type="compositionally biased region" description="Low complexity" evidence="1">
    <location>
        <begin position="171"/>
        <end position="194"/>
    </location>
</feature>
<feature type="region of interest" description="Disordered" evidence="1">
    <location>
        <begin position="235"/>
        <end position="268"/>
    </location>
</feature>
<evidence type="ECO:0000256" key="1">
    <source>
        <dbReference type="SAM" id="MobiDB-lite"/>
    </source>
</evidence>
<proteinExistence type="predicted"/>
<feature type="compositionally biased region" description="Acidic residues" evidence="1">
    <location>
        <begin position="246"/>
        <end position="257"/>
    </location>
</feature>
<feature type="region of interest" description="Disordered" evidence="1">
    <location>
        <begin position="1"/>
        <end position="78"/>
    </location>
</feature>
<feature type="region of interest" description="Disordered" evidence="1">
    <location>
        <begin position="171"/>
        <end position="217"/>
    </location>
</feature>
<protein>
    <submittedName>
        <fullName evidence="2">Uncharacterized protein</fullName>
    </submittedName>
</protein>